<dbReference type="Gene3D" id="1.10.357.10">
    <property type="entry name" value="Tetracycline Repressor, domain 2"/>
    <property type="match status" value="1"/>
</dbReference>
<evidence type="ECO:0000256" key="4">
    <source>
        <dbReference type="PROSITE-ProRule" id="PRU00335"/>
    </source>
</evidence>
<dbReference type="SUPFAM" id="SSF46689">
    <property type="entry name" value="Homeodomain-like"/>
    <property type="match status" value="1"/>
</dbReference>
<evidence type="ECO:0000256" key="3">
    <source>
        <dbReference type="ARBA" id="ARBA00023163"/>
    </source>
</evidence>
<dbReference type="GO" id="GO:0000976">
    <property type="term" value="F:transcription cis-regulatory region binding"/>
    <property type="evidence" value="ECO:0007669"/>
    <property type="project" value="TreeGrafter"/>
</dbReference>
<feature type="DNA-binding region" description="H-T-H motif" evidence="4">
    <location>
        <begin position="37"/>
        <end position="56"/>
    </location>
</feature>
<dbReference type="PANTHER" id="PTHR30055:SF238">
    <property type="entry name" value="MYCOFACTOCIN BIOSYNTHESIS TRANSCRIPTIONAL REGULATOR MFTR-RELATED"/>
    <property type="match status" value="1"/>
</dbReference>
<evidence type="ECO:0000259" key="5">
    <source>
        <dbReference type="PROSITE" id="PS50977"/>
    </source>
</evidence>
<dbReference type="Gene3D" id="1.10.10.60">
    <property type="entry name" value="Homeodomain-like"/>
    <property type="match status" value="1"/>
</dbReference>
<gene>
    <name evidence="6" type="ORF">LR394_06425</name>
</gene>
<proteinExistence type="predicted"/>
<evidence type="ECO:0000256" key="2">
    <source>
        <dbReference type="ARBA" id="ARBA00023125"/>
    </source>
</evidence>
<dbReference type="PANTHER" id="PTHR30055">
    <property type="entry name" value="HTH-TYPE TRANSCRIPTIONAL REGULATOR RUTR"/>
    <property type="match status" value="1"/>
</dbReference>
<organism evidence="6 7">
    <name type="scientific">Kineosporia babensis</name>
    <dbReference type="NCBI Taxonomy" id="499548"/>
    <lineage>
        <taxon>Bacteria</taxon>
        <taxon>Bacillati</taxon>
        <taxon>Actinomycetota</taxon>
        <taxon>Actinomycetes</taxon>
        <taxon>Kineosporiales</taxon>
        <taxon>Kineosporiaceae</taxon>
        <taxon>Kineosporia</taxon>
    </lineage>
</organism>
<dbReference type="PRINTS" id="PR00455">
    <property type="entry name" value="HTHTETR"/>
</dbReference>
<dbReference type="Pfam" id="PF00440">
    <property type="entry name" value="TetR_N"/>
    <property type="match status" value="1"/>
</dbReference>
<keyword evidence="7" id="KW-1185">Reference proteome</keyword>
<protein>
    <submittedName>
        <fullName evidence="6">TetR/AcrR family transcriptional regulator</fullName>
    </submittedName>
</protein>
<dbReference type="InterPro" id="IPR009057">
    <property type="entry name" value="Homeodomain-like_sf"/>
</dbReference>
<evidence type="ECO:0000256" key="1">
    <source>
        <dbReference type="ARBA" id="ARBA00023015"/>
    </source>
</evidence>
<comment type="caution">
    <text evidence="6">The sequence shown here is derived from an EMBL/GenBank/DDBJ whole genome shotgun (WGS) entry which is preliminary data.</text>
</comment>
<keyword evidence="1" id="KW-0805">Transcription regulation</keyword>
<evidence type="ECO:0000313" key="7">
    <source>
        <dbReference type="Proteomes" id="UP001138997"/>
    </source>
</evidence>
<sequence>MSGPNRGMRRQQAAQTEAELQAAAIRVFERKGYLNTKITDITAEAGRATGSFYKHFASKEKLLEALLSSLLAESDATVTAAGPSHPDDFRERDAVRWHVATFVRSFREHRTVMIALQQAAIVDETFARRQQEMFEPDLEHLAGHLAQLELSVDPVLAASLMTGLMWSFASTWWNPAVRQDLSEDAMTDALAAFVHGGLLGLTVS</sequence>
<name>A0A9X1SSF1_9ACTN</name>
<dbReference type="InterPro" id="IPR001647">
    <property type="entry name" value="HTH_TetR"/>
</dbReference>
<reference evidence="6" key="1">
    <citation type="submission" date="2021-11" db="EMBL/GenBank/DDBJ databases">
        <title>Streptomyces corallinus and Kineosporia corallina sp. nov., two new coral-derived marine actinobacteria.</title>
        <authorList>
            <person name="Buangrab K."/>
            <person name="Sutthacheep M."/>
            <person name="Yeemin T."/>
            <person name="Harunari E."/>
            <person name="Igarashi Y."/>
            <person name="Sripreechasak P."/>
            <person name="Kanchanasin P."/>
            <person name="Tanasupawat S."/>
            <person name="Phongsopitanun W."/>
        </authorList>
    </citation>
    <scope>NUCLEOTIDE SEQUENCE</scope>
    <source>
        <strain evidence="6">JCM 31032</strain>
    </source>
</reference>
<dbReference type="Proteomes" id="UP001138997">
    <property type="component" value="Unassembled WGS sequence"/>
</dbReference>
<keyword evidence="2 4" id="KW-0238">DNA-binding</keyword>
<dbReference type="GO" id="GO:0003700">
    <property type="term" value="F:DNA-binding transcription factor activity"/>
    <property type="evidence" value="ECO:0007669"/>
    <property type="project" value="TreeGrafter"/>
</dbReference>
<dbReference type="AlphaFoldDB" id="A0A9X1SSF1"/>
<dbReference type="PROSITE" id="PS50977">
    <property type="entry name" value="HTH_TETR_2"/>
    <property type="match status" value="1"/>
</dbReference>
<accession>A0A9X1SSF1</accession>
<dbReference type="InterPro" id="IPR050109">
    <property type="entry name" value="HTH-type_TetR-like_transc_reg"/>
</dbReference>
<feature type="domain" description="HTH tetR-type" evidence="5">
    <location>
        <begin position="14"/>
        <end position="74"/>
    </location>
</feature>
<dbReference type="RefSeq" id="WP_231439486.1">
    <property type="nucleotide sequence ID" value="NZ_JAJOMB010000003.1"/>
</dbReference>
<evidence type="ECO:0000313" key="6">
    <source>
        <dbReference type="EMBL" id="MCD5310524.1"/>
    </source>
</evidence>
<dbReference type="EMBL" id="JAJOMB010000003">
    <property type="protein sequence ID" value="MCD5310524.1"/>
    <property type="molecule type" value="Genomic_DNA"/>
</dbReference>
<dbReference type="SUPFAM" id="SSF48498">
    <property type="entry name" value="Tetracyclin repressor-like, C-terminal domain"/>
    <property type="match status" value="1"/>
</dbReference>
<dbReference type="InterPro" id="IPR036271">
    <property type="entry name" value="Tet_transcr_reg_TetR-rel_C_sf"/>
</dbReference>
<keyword evidence="3" id="KW-0804">Transcription</keyword>